<dbReference type="PRINTS" id="PR00039">
    <property type="entry name" value="HTHLYSR"/>
</dbReference>
<reference evidence="6 7" key="1">
    <citation type="submission" date="2018-12" db="EMBL/GenBank/DDBJ databases">
        <authorList>
            <person name="Yang Y."/>
        </authorList>
    </citation>
    <scope>NUCLEOTIDE SEQUENCE [LARGE SCALE GENOMIC DNA]</scope>
    <source>
        <strain evidence="6 7">GSF71</strain>
    </source>
</reference>
<proteinExistence type="inferred from homology"/>
<keyword evidence="4" id="KW-0804">Transcription</keyword>
<dbReference type="Proteomes" id="UP000280346">
    <property type="component" value="Unassembled WGS sequence"/>
</dbReference>
<dbReference type="FunFam" id="1.10.10.10:FF:000001">
    <property type="entry name" value="LysR family transcriptional regulator"/>
    <property type="match status" value="1"/>
</dbReference>
<sequence length="307" mass="33170">MRKAGLIELNAVAAVAAHRNFRAAAVELGMSPSALSHAVAALERRLGVRLFNRTTRSVSLSEAGEQFLARIRPALQDIALAMDEANESRATPAGTLRINTSEGAARQILTPLVLEFLRRFPDMRVDLVTEGRLVDIVAEGFDAGIRLAESVPLDMVAVPCGPPQRFVVVGSPAYLEGRARPSAPDDLQAHACIRRRLPSGALHRWEFARHGEEAAVDVQGALTLDSHTLMIEAALAGAGLAYVADWFVAADVAAGRLVRLLEDWTPAFPGLCLYFPRGRLVPAGLRAFIDVVREVASRDRAFAGERQ</sequence>
<dbReference type="Pfam" id="PF00126">
    <property type="entry name" value="HTH_1"/>
    <property type="match status" value="1"/>
</dbReference>
<comment type="similarity">
    <text evidence="1">Belongs to the LysR transcriptional regulatory family.</text>
</comment>
<dbReference type="EMBL" id="RZIJ01000003">
    <property type="protein sequence ID" value="RUQ74657.1"/>
    <property type="molecule type" value="Genomic_DNA"/>
</dbReference>
<comment type="caution">
    <text evidence="6">The sequence shown here is derived from an EMBL/GenBank/DDBJ whole genome shotgun (WGS) entry which is preliminary data.</text>
</comment>
<name>A0A3S1CIV0_9PROT</name>
<evidence type="ECO:0000313" key="7">
    <source>
        <dbReference type="Proteomes" id="UP000280346"/>
    </source>
</evidence>
<dbReference type="SUPFAM" id="SSF46785">
    <property type="entry name" value="Winged helix' DNA-binding domain"/>
    <property type="match status" value="1"/>
</dbReference>
<evidence type="ECO:0000256" key="2">
    <source>
        <dbReference type="ARBA" id="ARBA00023015"/>
    </source>
</evidence>
<dbReference type="Gene3D" id="3.40.190.290">
    <property type="match status" value="1"/>
</dbReference>
<evidence type="ECO:0000256" key="4">
    <source>
        <dbReference type="ARBA" id="ARBA00023163"/>
    </source>
</evidence>
<dbReference type="GO" id="GO:0006351">
    <property type="term" value="P:DNA-templated transcription"/>
    <property type="evidence" value="ECO:0007669"/>
    <property type="project" value="TreeGrafter"/>
</dbReference>
<dbReference type="OrthoDB" id="9812435at2"/>
<dbReference type="InterPro" id="IPR036388">
    <property type="entry name" value="WH-like_DNA-bd_sf"/>
</dbReference>
<dbReference type="InterPro" id="IPR005119">
    <property type="entry name" value="LysR_subst-bd"/>
</dbReference>
<evidence type="ECO:0000256" key="1">
    <source>
        <dbReference type="ARBA" id="ARBA00009437"/>
    </source>
</evidence>
<evidence type="ECO:0000313" key="6">
    <source>
        <dbReference type="EMBL" id="RUQ74657.1"/>
    </source>
</evidence>
<dbReference type="InterPro" id="IPR000847">
    <property type="entry name" value="LysR_HTH_N"/>
</dbReference>
<dbReference type="PANTHER" id="PTHR30537:SF1">
    <property type="entry name" value="HTH-TYPE TRANSCRIPTIONAL REGULATOR PGRR"/>
    <property type="match status" value="1"/>
</dbReference>
<dbReference type="RefSeq" id="WP_126995916.1">
    <property type="nucleotide sequence ID" value="NZ_JBNPXW010000006.1"/>
</dbReference>
<dbReference type="InterPro" id="IPR036390">
    <property type="entry name" value="WH_DNA-bd_sf"/>
</dbReference>
<keyword evidence="7" id="KW-1185">Reference proteome</keyword>
<keyword evidence="3" id="KW-0238">DNA-binding</keyword>
<accession>A0A3S1CIV0</accession>
<protein>
    <submittedName>
        <fullName evidence="6">LysR family transcriptional regulator</fullName>
    </submittedName>
</protein>
<organism evidence="6 7">
    <name type="scientific">Azospirillum doebereinerae</name>
    <dbReference type="NCBI Taxonomy" id="92933"/>
    <lineage>
        <taxon>Bacteria</taxon>
        <taxon>Pseudomonadati</taxon>
        <taxon>Pseudomonadota</taxon>
        <taxon>Alphaproteobacteria</taxon>
        <taxon>Rhodospirillales</taxon>
        <taxon>Azospirillaceae</taxon>
        <taxon>Azospirillum</taxon>
    </lineage>
</organism>
<dbReference type="Gene3D" id="1.10.10.10">
    <property type="entry name" value="Winged helix-like DNA-binding domain superfamily/Winged helix DNA-binding domain"/>
    <property type="match status" value="1"/>
</dbReference>
<dbReference type="InterPro" id="IPR058163">
    <property type="entry name" value="LysR-type_TF_proteobact-type"/>
</dbReference>
<dbReference type="PANTHER" id="PTHR30537">
    <property type="entry name" value="HTH-TYPE TRANSCRIPTIONAL REGULATOR"/>
    <property type="match status" value="1"/>
</dbReference>
<keyword evidence="2" id="KW-0805">Transcription regulation</keyword>
<dbReference type="CDD" id="cd08474">
    <property type="entry name" value="PBP2_CrgA_like_5"/>
    <property type="match status" value="1"/>
</dbReference>
<dbReference type="GO" id="GO:0003700">
    <property type="term" value="F:DNA-binding transcription factor activity"/>
    <property type="evidence" value="ECO:0007669"/>
    <property type="project" value="InterPro"/>
</dbReference>
<dbReference type="PROSITE" id="PS50931">
    <property type="entry name" value="HTH_LYSR"/>
    <property type="match status" value="1"/>
</dbReference>
<dbReference type="GO" id="GO:0043565">
    <property type="term" value="F:sequence-specific DNA binding"/>
    <property type="evidence" value="ECO:0007669"/>
    <property type="project" value="TreeGrafter"/>
</dbReference>
<evidence type="ECO:0000259" key="5">
    <source>
        <dbReference type="PROSITE" id="PS50931"/>
    </source>
</evidence>
<dbReference type="SUPFAM" id="SSF53850">
    <property type="entry name" value="Periplasmic binding protein-like II"/>
    <property type="match status" value="1"/>
</dbReference>
<feature type="domain" description="HTH lysR-type" evidence="5">
    <location>
        <begin position="9"/>
        <end position="61"/>
    </location>
</feature>
<evidence type="ECO:0000256" key="3">
    <source>
        <dbReference type="ARBA" id="ARBA00023125"/>
    </source>
</evidence>
<dbReference type="AlphaFoldDB" id="A0A3S1CIV0"/>
<dbReference type="Pfam" id="PF03466">
    <property type="entry name" value="LysR_substrate"/>
    <property type="match status" value="1"/>
</dbReference>
<gene>
    <name evidence="6" type="ORF">EJ913_06385</name>
</gene>